<keyword evidence="5" id="KW-1185">Reference proteome</keyword>
<organism evidence="4 5">
    <name type="scientific">Actinospica acidithermotolerans</name>
    <dbReference type="NCBI Taxonomy" id="2828514"/>
    <lineage>
        <taxon>Bacteria</taxon>
        <taxon>Bacillati</taxon>
        <taxon>Actinomycetota</taxon>
        <taxon>Actinomycetes</taxon>
        <taxon>Catenulisporales</taxon>
        <taxon>Actinospicaceae</taxon>
        <taxon>Actinospica</taxon>
    </lineage>
</organism>
<dbReference type="NCBIfam" id="TIGR01549">
    <property type="entry name" value="HAD-SF-IA-v1"/>
    <property type="match status" value="1"/>
</dbReference>
<reference evidence="4" key="1">
    <citation type="submission" date="2021-04" db="EMBL/GenBank/DDBJ databases">
        <title>Genome based classification of Actinospica acidithermotolerans sp. nov., an actinobacterium isolated from an Indonesian hot spring.</title>
        <authorList>
            <person name="Kusuma A.B."/>
            <person name="Putra K.E."/>
            <person name="Nafisah S."/>
            <person name="Loh J."/>
            <person name="Nouioui I."/>
            <person name="Goodfellow M."/>
        </authorList>
    </citation>
    <scope>NUCLEOTIDE SEQUENCE</scope>
    <source>
        <strain evidence="4">MGRD01-02</strain>
    </source>
</reference>
<gene>
    <name evidence="4" type="ORF">KDK95_06760</name>
</gene>
<dbReference type="PANTHER" id="PTHR46470:SF4">
    <property type="entry name" value="5-AMINO-6-(5-PHOSPHO-D-RIBITYLAMINO)URACIL PHOSPHATASE YIGB"/>
    <property type="match status" value="1"/>
</dbReference>
<name>A0A941E9E9_9ACTN</name>
<dbReference type="EMBL" id="JAGSOH010000011">
    <property type="protein sequence ID" value="MBR7826000.1"/>
    <property type="molecule type" value="Genomic_DNA"/>
</dbReference>
<evidence type="ECO:0000256" key="3">
    <source>
        <dbReference type="ARBA" id="ARBA00022842"/>
    </source>
</evidence>
<dbReference type="InterPro" id="IPR006439">
    <property type="entry name" value="HAD-SF_hydro_IA"/>
</dbReference>
<comment type="cofactor">
    <cofactor evidence="1">
        <name>Mg(2+)</name>
        <dbReference type="ChEBI" id="CHEBI:18420"/>
    </cofactor>
</comment>
<keyword evidence="2 4" id="KW-0378">Hydrolase</keyword>
<evidence type="ECO:0000256" key="2">
    <source>
        <dbReference type="ARBA" id="ARBA00022801"/>
    </source>
</evidence>
<dbReference type="Gene3D" id="3.40.50.1000">
    <property type="entry name" value="HAD superfamily/HAD-like"/>
    <property type="match status" value="1"/>
</dbReference>
<evidence type="ECO:0000256" key="1">
    <source>
        <dbReference type="ARBA" id="ARBA00001946"/>
    </source>
</evidence>
<dbReference type="InterPro" id="IPR051400">
    <property type="entry name" value="HAD-like_hydrolase"/>
</dbReference>
<dbReference type="SUPFAM" id="SSF56784">
    <property type="entry name" value="HAD-like"/>
    <property type="match status" value="1"/>
</dbReference>
<proteinExistence type="predicted"/>
<dbReference type="GO" id="GO:0016787">
    <property type="term" value="F:hydrolase activity"/>
    <property type="evidence" value="ECO:0007669"/>
    <property type="project" value="UniProtKB-KW"/>
</dbReference>
<dbReference type="Gene3D" id="1.20.120.710">
    <property type="entry name" value="Haloacid dehalogenase hydrolase-like domain"/>
    <property type="match status" value="1"/>
</dbReference>
<sequence>MPIKGVLFDVDDTLFDYSASDQAGLLTHLRAQQLVDRFPDAATAVRLWRAIMEVHFARYLNGEQTLTGQQRERTREFLSHLGYRGLSDREASAWFAGYEIHRNAAWAAFPDAEPVLRRLAPDYRLGVVSNASVDHQRHKLQAIGLLQYVGDAVVCADQHGASKPAPSIFLAGCASLGLAPDEVAYVGDKYSLDAEGASDAGLHAFWLDRGFASYGHDVRDGIRVIHSLDELPDALTG</sequence>
<protein>
    <submittedName>
        <fullName evidence="4">HAD family hydrolase</fullName>
    </submittedName>
</protein>
<dbReference type="GO" id="GO:0044281">
    <property type="term" value="P:small molecule metabolic process"/>
    <property type="evidence" value="ECO:0007669"/>
    <property type="project" value="UniProtKB-ARBA"/>
</dbReference>
<dbReference type="SFLD" id="SFLDS00003">
    <property type="entry name" value="Haloacid_Dehalogenase"/>
    <property type="match status" value="1"/>
</dbReference>
<accession>A0A941E9E9</accession>
<dbReference type="Pfam" id="PF00702">
    <property type="entry name" value="Hydrolase"/>
    <property type="match status" value="1"/>
</dbReference>
<dbReference type="InterPro" id="IPR023214">
    <property type="entry name" value="HAD_sf"/>
</dbReference>
<dbReference type="PANTHER" id="PTHR46470">
    <property type="entry name" value="N-ACYLNEURAMINATE-9-PHOSPHATASE"/>
    <property type="match status" value="1"/>
</dbReference>
<evidence type="ECO:0000313" key="5">
    <source>
        <dbReference type="Proteomes" id="UP000676325"/>
    </source>
</evidence>
<evidence type="ECO:0000313" key="4">
    <source>
        <dbReference type="EMBL" id="MBR7826000.1"/>
    </source>
</evidence>
<keyword evidence="3" id="KW-0460">Magnesium</keyword>
<dbReference type="InterPro" id="IPR036412">
    <property type="entry name" value="HAD-like_sf"/>
</dbReference>
<comment type="caution">
    <text evidence="4">The sequence shown here is derived from an EMBL/GenBank/DDBJ whole genome shotgun (WGS) entry which is preliminary data.</text>
</comment>
<dbReference type="SFLD" id="SFLDG01129">
    <property type="entry name" value="C1.5:_HAD__Beta-PGM__Phosphata"/>
    <property type="match status" value="1"/>
</dbReference>
<dbReference type="AlphaFoldDB" id="A0A941E9E9"/>
<dbReference type="Proteomes" id="UP000676325">
    <property type="component" value="Unassembled WGS sequence"/>
</dbReference>
<dbReference type="PRINTS" id="PR00413">
    <property type="entry name" value="HADHALOGNASE"/>
</dbReference>
<dbReference type="RefSeq" id="WP_212517147.1">
    <property type="nucleotide sequence ID" value="NZ_JAGSOH010000011.1"/>
</dbReference>